<feature type="domain" description="Potassium channel" evidence="10">
    <location>
        <begin position="186"/>
        <end position="223"/>
    </location>
</feature>
<dbReference type="Pfam" id="PF07885">
    <property type="entry name" value="Ion_trans_2"/>
    <property type="match status" value="2"/>
</dbReference>
<keyword evidence="3 9" id="KW-0812">Transmembrane</keyword>
<keyword evidence="2" id="KW-0813">Transport</keyword>
<dbReference type="SUPFAM" id="SSF81324">
    <property type="entry name" value="Voltage-gated potassium channels"/>
    <property type="match status" value="2"/>
</dbReference>
<dbReference type="Gene3D" id="1.10.287.70">
    <property type="match status" value="1"/>
</dbReference>
<dbReference type="GeneTree" id="ENSGT00940000155293"/>
<dbReference type="PRINTS" id="PR01096">
    <property type="entry name" value="TWIK1CHANNEL"/>
</dbReference>
<dbReference type="GO" id="GO:0005886">
    <property type="term" value="C:plasma membrane"/>
    <property type="evidence" value="ECO:0007669"/>
    <property type="project" value="TreeGrafter"/>
</dbReference>
<evidence type="ECO:0000256" key="1">
    <source>
        <dbReference type="ARBA" id="ARBA00004141"/>
    </source>
</evidence>
<feature type="transmembrane region" description="Helical" evidence="9">
    <location>
        <begin position="126"/>
        <end position="154"/>
    </location>
</feature>
<keyword evidence="12" id="KW-1185">Reference proteome</keyword>
<dbReference type="InterPro" id="IPR003280">
    <property type="entry name" value="2pore_dom_K_chnl"/>
</dbReference>
<proteinExistence type="predicted"/>
<dbReference type="PANTHER" id="PTHR11003:SF249">
    <property type="entry name" value="TWO PORE POTASSIUM CHANNEL PROTEIN SUP-9"/>
    <property type="match status" value="1"/>
</dbReference>
<evidence type="ECO:0000256" key="9">
    <source>
        <dbReference type="SAM" id="Phobius"/>
    </source>
</evidence>
<dbReference type="InterPro" id="IPR013099">
    <property type="entry name" value="K_chnl_dom"/>
</dbReference>
<sequence length="280" mass="31816">MAWLAASLGLLFRVNIISCLLLCYLLLVLLGGAVFTAVERPVEEKLRAEVEELRRSFLQEHPCVEESRLRELLGKVLSAHRGDVAVLKADTDDRHYDFTSSLYFVIVTLTTMGSDSYTPKSEEAKLFCIIYCTLGIPFTLFLLTLLSKLLLHVVTHAPVHHLSTFWGLSYPRAALLHAGLLFVLIMCLLFLLPAFLICEVEPDWNFMDALFYCFVILSTVGQGGNSLGRSWSPAAKETLELLTTCKMNTIVVYVCFDTLLRTFQYILHFVYMYCIFVLYR</sequence>
<reference evidence="11" key="2">
    <citation type="submission" date="2025-08" db="UniProtKB">
        <authorList>
            <consortium name="Ensembl"/>
        </authorList>
    </citation>
    <scope>IDENTIFICATION</scope>
</reference>
<keyword evidence="8" id="KW-0407">Ion channel</keyword>
<feature type="transmembrane region" description="Helical" evidence="9">
    <location>
        <begin position="174"/>
        <end position="197"/>
    </location>
</feature>
<feature type="transmembrane region" description="Helical" evidence="9">
    <location>
        <begin position="262"/>
        <end position="279"/>
    </location>
</feature>
<organism evidence="11 12">
    <name type="scientific">Anabas testudineus</name>
    <name type="common">Climbing perch</name>
    <name type="synonym">Anthias testudineus</name>
    <dbReference type="NCBI Taxonomy" id="64144"/>
    <lineage>
        <taxon>Eukaryota</taxon>
        <taxon>Metazoa</taxon>
        <taxon>Chordata</taxon>
        <taxon>Craniata</taxon>
        <taxon>Vertebrata</taxon>
        <taxon>Euteleostomi</taxon>
        <taxon>Actinopterygii</taxon>
        <taxon>Neopterygii</taxon>
        <taxon>Teleostei</taxon>
        <taxon>Neoteleostei</taxon>
        <taxon>Acanthomorphata</taxon>
        <taxon>Anabantaria</taxon>
        <taxon>Anabantiformes</taxon>
        <taxon>Anabantoidei</taxon>
        <taxon>Anabantidae</taxon>
        <taxon>Anabas</taxon>
    </lineage>
</organism>
<dbReference type="GO" id="GO:0030322">
    <property type="term" value="P:stabilization of membrane potential"/>
    <property type="evidence" value="ECO:0007669"/>
    <property type="project" value="TreeGrafter"/>
</dbReference>
<comment type="subcellular location">
    <subcellularLocation>
        <location evidence="1">Membrane</location>
        <topology evidence="1">Multi-pass membrane protein</topology>
    </subcellularLocation>
</comment>
<evidence type="ECO:0000256" key="6">
    <source>
        <dbReference type="ARBA" id="ARBA00023065"/>
    </source>
</evidence>
<evidence type="ECO:0000256" key="7">
    <source>
        <dbReference type="ARBA" id="ARBA00023136"/>
    </source>
</evidence>
<evidence type="ECO:0000256" key="5">
    <source>
        <dbReference type="ARBA" id="ARBA00022989"/>
    </source>
</evidence>
<dbReference type="Proteomes" id="UP000265040">
    <property type="component" value="Chromosome 18"/>
</dbReference>
<protein>
    <recommendedName>
        <fullName evidence="10">Potassium channel domain-containing protein</fullName>
    </recommendedName>
</protein>
<dbReference type="PANTHER" id="PTHR11003">
    <property type="entry name" value="POTASSIUM CHANNEL, SUBFAMILY K"/>
    <property type="match status" value="1"/>
</dbReference>
<keyword evidence="4" id="KW-0630">Potassium</keyword>
<gene>
    <name evidence="11" type="primary">KCNK7</name>
</gene>
<dbReference type="AlphaFoldDB" id="A0A3Q1H7I2"/>
<keyword evidence="7 9" id="KW-0472">Membrane</keyword>
<evidence type="ECO:0000256" key="3">
    <source>
        <dbReference type="ARBA" id="ARBA00022692"/>
    </source>
</evidence>
<keyword evidence="5 9" id="KW-1133">Transmembrane helix</keyword>
<reference evidence="11" key="3">
    <citation type="submission" date="2025-09" db="UniProtKB">
        <authorList>
            <consortium name="Ensembl"/>
        </authorList>
    </citation>
    <scope>IDENTIFICATION</scope>
</reference>
<accession>A0A3Q1H7I2</accession>
<evidence type="ECO:0000256" key="4">
    <source>
        <dbReference type="ARBA" id="ARBA00022958"/>
    </source>
</evidence>
<feature type="transmembrane region" description="Helical" evidence="9">
    <location>
        <begin position="12"/>
        <end position="38"/>
    </location>
</feature>
<reference evidence="11" key="1">
    <citation type="submission" date="2021-04" db="EMBL/GenBank/DDBJ databases">
        <authorList>
            <consortium name="Wellcome Sanger Institute Data Sharing"/>
        </authorList>
    </citation>
    <scope>NUCLEOTIDE SEQUENCE [LARGE SCALE GENOMIC DNA]</scope>
</reference>
<keyword evidence="6" id="KW-0406">Ion transport</keyword>
<dbReference type="STRING" id="64144.ENSATEP00000003335"/>
<dbReference type="InParanoid" id="A0A3Q1H7I2"/>
<feature type="domain" description="Potassium channel" evidence="10">
    <location>
        <begin position="96"/>
        <end position="150"/>
    </location>
</feature>
<name>A0A3Q1H7I2_ANATE</name>
<evidence type="ECO:0000313" key="12">
    <source>
        <dbReference type="Proteomes" id="UP000265040"/>
    </source>
</evidence>
<dbReference type="InterPro" id="IPR001779">
    <property type="entry name" value="2pore_dom_K_chnl_TWIK1"/>
</dbReference>
<evidence type="ECO:0000259" key="10">
    <source>
        <dbReference type="Pfam" id="PF07885"/>
    </source>
</evidence>
<evidence type="ECO:0000256" key="2">
    <source>
        <dbReference type="ARBA" id="ARBA00022448"/>
    </source>
</evidence>
<dbReference type="GO" id="GO:0015271">
    <property type="term" value="F:outward rectifier potassium channel activity"/>
    <property type="evidence" value="ECO:0007669"/>
    <property type="project" value="TreeGrafter"/>
</dbReference>
<dbReference type="OrthoDB" id="297496at2759"/>
<evidence type="ECO:0000313" key="11">
    <source>
        <dbReference type="Ensembl" id="ENSATEP00000003335.2"/>
    </source>
</evidence>
<dbReference type="GO" id="GO:0022841">
    <property type="term" value="F:potassium ion leak channel activity"/>
    <property type="evidence" value="ECO:0007669"/>
    <property type="project" value="TreeGrafter"/>
</dbReference>
<dbReference type="Ensembl" id="ENSATET00000003365.2">
    <property type="protein sequence ID" value="ENSATEP00000003335.2"/>
    <property type="gene ID" value="ENSATEG00000002339.2"/>
</dbReference>
<feature type="transmembrane region" description="Helical" evidence="9">
    <location>
        <begin position="209"/>
        <end position="227"/>
    </location>
</feature>
<evidence type="ECO:0000256" key="8">
    <source>
        <dbReference type="ARBA" id="ARBA00023303"/>
    </source>
</evidence>